<evidence type="ECO:0000256" key="1">
    <source>
        <dbReference type="SAM" id="SignalP"/>
    </source>
</evidence>
<dbReference type="AlphaFoldDB" id="A0A258FNA0"/>
<proteinExistence type="predicted"/>
<evidence type="ECO:0000313" key="2">
    <source>
        <dbReference type="EMBL" id="OYX33955.1"/>
    </source>
</evidence>
<keyword evidence="1" id="KW-0732">Signal</keyword>
<accession>A0A258FNA0</accession>
<sequence length="67" mass="7313">MFKVSLAALAAVMLSAAAPNPYGTDLKQSVAIYPTKEACYLDYGCLRVGEAWFCPTQESEICETYPD</sequence>
<feature type="chain" id="PRO_5012265812" evidence="1">
    <location>
        <begin position="19"/>
        <end position="67"/>
    </location>
</feature>
<name>A0A258FNA0_9CAUL</name>
<dbReference type="EMBL" id="NCEB01000012">
    <property type="protein sequence ID" value="OYX33955.1"/>
    <property type="molecule type" value="Genomic_DNA"/>
</dbReference>
<dbReference type="Proteomes" id="UP000215595">
    <property type="component" value="Unassembled WGS sequence"/>
</dbReference>
<gene>
    <name evidence="2" type="ORF">B7Z01_07280</name>
</gene>
<organism evidence="2 3">
    <name type="scientific">Brevundimonas subvibrioides</name>
    <dbReference type="NCBI Taxonomy" id="74313"/>
    <lineage>
        <taxon>Bacteria</taxon>
        <taxon>Pseudomonadati</taxon>
        <taxon>Pseudomonadota</taxon>
        <taxon>Alphaproteobacteria</taxon>
        <taxon>Caulobacterales</taxon>
        <taxon>Caulobacteraceae</taxon>
        <taxon>Brevundimonas</taxon>
    </lineage>
</organism>
<comment type="caution">
    <text evidence="2">The sequence shown here is derived from an EMBL/GenBank/DDBJ whole genome shotgun (WGS) entry which is preliminary data.</text>
</comment>
<reference evidence="2 3" key="1">
    <citation type="submission" date="2017-03" db="EMBL/GenBank/DDBJ databases">
        <title>Lifting the veil on microbial sulfur biogeochemistry in mining wastewaters.</title>
        <authorList>
            <person name="Kantor R.S."/>
            <person name="Colenbrander Nelson T."/>
            <person name="Marshall S."/>
            <person name="Bennett D."/>
            <person name="Apte S."/>
            <person name="Camacho D."/>
            <person name="Thomas B.C."/>
            <person name="Warren L.A."/>
            <person name="Banfield J.F."/>
        </authorList>
    </citation>
    <scope>NUCLEOTIDE SEQUENCE [LARGE SCALE GENOMIC DNA]</scope>
    <source>
        <strain evidence="2">32-69-9</strain>
    </source>
</reference>
<feature type="signal peptide" evidence="1">
    <location>
        <begin position="1"/>
        <end position="18"/>
    </location>
</feature>
<evidence type="ECO:0000313" key="3">
    <source>
        <dbReference type="Proteomes" id="UP000215595"/>
    </source>
</evidence>
<protein>
    <submittedName>
        <fullName evidence="2">Uncharacterized protein</fullName>
    </submittedName>
</protein>